<dbReference type="AlphaFoldDB" id="D2HFG6"/>
<sequence>MTVLFWNLADTRSERRTVGTSSVEADSHNPSSPWGTQRSTKKPQSAWAGVTTLRAQETSKTKNDPEPRSVSNRRIYRVSPARAACWGMTHPEKDILIEDNEILSIIGMLDKCGASVLQQLLASQRLTHSETGVWKPSRRCTENSEMEW</sequence>
<feature type="compositionally biased region" description="Polar residues" evidence="1">
    <location>
        <begin position="18"/>
        <end position="38"/>
    </location>
</feature>
<feature type="region of interest" description="Disordered" evidence="1">
    <location>
        <begin position="15"/>
        <end position="74"/>
    </location>
</feature>
<gene>
    <name evidence="2" type="ORF">PANDA_009637</name>
</gene>
<evidence type="ECO:0000313" key="2">
    <source>
        <dbReference type="EMBL" id="EFB29943.1"/>
    </source>
</evidence>
<protein>
    <submittedName>
        <fullName evidence="2">Uncharacterized protein</fullName>
    </submittedName>
</protein>
<organism evidence="2">
    <name type="scientific">Ailuropoda melanoleuca</name>
    <name type="common">Giant panda</name>
    <dbReference type="NCBI Taxonomy" id="9646"/>
    <lineage>
        <taxon>Eukaryota</taxon>
        <taxon>Metazoa</taxon>
        <taxon>Chordata</taxon>
        <taxon>Craniata</taxon>
        <taxon>Vertebrata</taxon>
        <taxon>Euteleostomi</taxon>
        <taxon>Mammalia</taxon>
        <taxon>Eutheria</taxon>
        <taxon>Laurasiatheria</taxon>
        <taxon>Carnivora</taxon>
        <taxon>Caniformia</taxon>
        <taxon>Ursidae</taxon>
        <taxon>Ailuropoda</taxon>
    </lineage>
</organism>
<accession>D2HFG6</accession>
<name>D2HFG6_AILME</name>
<reference evidence="2" key="1">
    <citation type="journal article" date="2010" name="Nature">
        <title>The sequence and de novo assembly of the giant panda genome.</title>
        <authorList>
            <person name="Li R."/>
            <person name="Fan W."/>
            <person name="Tian G."/>
            <person name="Zhu H."/>
            <person name="He L."/>
            <person name="Cai J."/>
            <person name="Huang Q."/>
            <person name="Cai Q."/>
            <person name="Li B."/>
            <person name="Bai Y."/>
            <person name="Zhang Z."/>
            <person name="Zhang Y."/>
            <person name="Wang W."/>
            <person name="Li J."/>
            <person name="Wei F."/>
            <person name="Li H."/>
            <person name="Jian M."/>
            <person name="Li J."/>
            <person name="Zhang Z."/>
            <person name="Nielsen R."/>
            <person name="Li D."/>
            <person name="Gu W."/>
            <person name="Yang Z."/>
            <person name="Xuan Z."/>
            <person name="Ryder O.A."/>
            <person name="Leung F.C."/>
            <person name="Zhou Y."/>
            <person name="Cao J."/>
            <person name="Sun X."/>
            <person name="Fu Y."/>
            <person name="Fang X."/>
            <person name="Guo X."/>
            <person name="Wang B."/>
            <person name="Hou R."/>
            <person name="Shen F."/>
            <person name="Mu B."/>
            <person name="Ni P."/>
            <person name="Lin R."/>
            <person name="Qian W."/>
            <person name="Wang G."/>
            <person name="Yu C."/>
            <person name="Nie W."/>
            <person name="Wang J."/>
            <person name="Wu Z."/>
            <person name="Liang H."/>
            <person name="Min J."/>
            <person name="Wu Q."/>
            <person name="Cheng S."/>
            <person name="Ruan J."/>
            <person name="Wang M."/>
            <person name="Shi Z."/>
            <person name="Wen M."/>
            <person name="Liu B."/>
            <person name="Ren X."/>
            <person name="Zheng H."/>
            <person name="Dong D."/>
            <person name="Cook K."/>
            <person name="Shan G."/>
            <person name="Zhang H."/>
            <person name="Kosiol C."/>
            <person name="Xie X."/>
            <person name="Lu Z."/>
            <person name="Zheng H."/>
            <person name="Li Y."/>
            <person name="Steiner C.C."/>
            <person name="Lam T.T."/>
            <person name="Lin S."/>
            <person name="Zhang Q."/>
            <person name="Li G."/>
            <person name="Tian J."/>
            <person name="Gong T."/>
            <person name="Liu H."/>
            <person name="Zhang D."/>
            <person name="Fang L."/>
            <person name="Ye C."/>
            <person name="Zhang J."/>
            <person name="Hu W."/>
            <person name="Xu A."/>
            <person name="Ren Y."/>
            <person name="Zhang G."/>
            <person name="Bruford M.W."/>
            <person name="Li Q."/>
            <person name="Ma L."/>
            <person name="Guo Y."/>
            <person name="An N."/>
            <person name="Hu Y."/>
            <person name="Zheng Y."/>
            <person name="Shi Y."/>
            <person name="Li Z."/>
            <person name="Liu Q."/>
            <person name="Chen Y."/>
            <person name="Zhao J."/>
            <person name="Qu N."/>
            <person name="Zhao S."/>
            <person name="Tian F."/>
            <person name="Wang X."/>
            <person name="Wang H."/>
            <person name="Xu L."/>
            <person name="Liu X."/>
            <person name="Vinar T."/>
            <person name="Wang Y."/>
            <person name="Lam T.W."/>
            <person name="Yiu S.M."/>
            <person name="Liu S."/>
            <person name="Zhang H."/>
            <person name="Li D."/>
            <person name="Huang Y."/>
            <person name="Wang X."/>
            <person name="Yang G."/>
            <person name="Jiang Z."/>
            <person name="Wang J."/>
            <person name="Qin N."/>
            <person name="Li L."/>
            <person name="Li J."/>
            <person name="Bolund L."/>
            <person name="Kristiansen K."/>
            <person name="Wong G.K."/>
            <person name="Olson M."/>
            <person name="Zhang X."/>
            <person name="Li S."/>
            <person name="Yang H."/>
            <person name="Wang J."/>
            <person name="Wang J."/>
        </authorList>
    </citation>
    <scope>NUCLEOTIDE SEQUENCE [LARGE SCALE GENOMIC DNA]</scope>
</reference>
<feature type="compositionally biased region" description="Basic and acidic residues" evidence="1">
    <location>
        <begin position="57"/>
        <end position="67"/>
    </location>
</feature>
<dbReference type="InParanoid" id="D2HFG6"/>
<dbReference type="EMBL" id="GL192788">
    <property type="protein sequence ID" value="EFB29943.1"/>
    <property type="molecule type" value="Genomic_DNA"/>
</dbReference>
<proteinExistence type="predicted"/>
<evidence type="ECO:0000256" key="1">
    <source>
        <dbReference type="SAM" id="MobiDB-lite"/>
    </source>
</evidence>